<dbReference type="RefSeq" id="XP_066071356.1">
    <property type="nucleotide sequence ID" value="XM_066215259.1"/>
</dbReference>
<name>A0AAJ8JY94_9TREE</name>
<dbReference type="EMBL" id="CP143790">
    <property type="protein sequence ID" value="WVN90656.1"/>
    <property type="molecule type" value="Genomic_DNA"/>
</dbReference>
<reference evidence="1" key="1">
    <citation type="submission" date="2016-06" db="EMBL/GenBank/DDBJ databases">
        <authorList>
            <person name="Cuomo C."/>
            <person name="Litvintseva A."/>
            <person name="Heitman J."/>
            <person name="Chen Y."/>
            <person name="Sun S."/>
            <person name="Springer D."/>
            <person name="Dromer F."/>
            <person name="Young S."/>
            <person name="Zeng Q."/>
            <person name="Chapman S."/>
            <person name="Gujja S."/>
            <person name="Saif S."/>
            <person name="Birren B."/>
        </authorList>
    </citation>
    <scope>NUCLEOTIDE SEQUENCE</scope>
    <source>
        <strain evidence="1">CBS 7841</strain>
    </source>
</reference>
<gene>
    <name evidence="1" type="ORF">L203_105898</name>
</gene>
<sequence length="87" mass="9390">MSYENGAALDLNEAPEAGTFRFHIEGSQSDVTFSTGPEYFSRFKAPNPVGSISTRSDSKRSSINQSSFRALLLARDGCCLISGARPL</sequence>
<accession>A0AAJ8JY94</accession>
<reference evidence="1" key="2">
    <citation type="journal article" date="2022" name="Elife">
        <title>Obligate sexual reproduction of a homothallic fungus closely related to the Cryptococcus pathogenic species complex.</title>
        <authorList>
            <person name="Passer A.R."/>
            <person name="Clancey S.A."/>
            <person name="Shea T."/>
            <person name="David-Palma M."/>
            <person name="Averette A.F."/>
            <person name="Boekhout T."/>
            <person name="Porcel B.M."/>
            <person name="Nowrousian M."/>
            <person name="Cuomo C.A."/>
            <person name="Sun S."/>
            <person name="Heitman J."/>
            <person name="Coelho M.A."/>
        </authorList>
    </citation>
    <scope>NUCLEOTIDE SEQUENCE</scope>
    <source>
        <strain evidence="1">CBS 7841</strain>
    </source>
</reference>
<keyword evidence="2" id="KW-1185">Reference proteome</keyword>
<dbReference type="Proteomes" id="UP000094043">
    <property type="component" value="Chromosome 7"/>
</dbReference>
<reference evidence="1" key="3">
    <citation type="submission" date="2024-01" db="EMBL/GenBank/DDBJ databases">
        <authorList>
            <person name="Coelho M.A."/>
            <person name="David-Palma M."/>
            <person name="Shea T."/>
            <person name="Sun S."/>
            <person name="Cuomo C.A."/>
            <person name="Heitman J."/>
        </authorList>
    </citation>
    <scope>NUCLEOTIDE SEQUENCE</scope>
    <source>
        <strain evidence="1">CBS 7841</strain>
    </source>
</reference>
<evidence type="ECO:0000313" key="1">
    <source>
        <dbReference type="EMBL" id="WVN90656.1"/>
    </source>
</evidence>
<evidence type="ECO:0000313" key="2">
    <source>
        <dbReference type="Proteomes" id="UP000094043"/>
    </source>
</evidence>
<dbReference type="KEGG" id="cdep:91090106"/>
<protein>
    <submittedName>
        <fullName evidence="1">Uncharacterized protein</fullName>
    </submittedName>
</protein>
<dbReference type="AlphaFoldDB" id="A0AAJ8JY94"/>
<organism evidence="1 2">
    <name type="scientific">Cryptococcus depauperatus CBS 7841</name>
    <dbReference type="NCBI Taxonomy" id="1295531"/>
    <lineage>
        <taxon>Eukaryota</taxon>
        <taxon>Fungi</taxon>
        <taxon>Dikarya</taxon>
        <taxon>Basidiomycota</taxon>
        <taxon>Agaricomycotina</taxon>
        <taxon>Tremellomycetes</taxon>
        <taxon>Tremellales</taxon>
        <taxon>Cryptococcaceae</taxon>
        <taxon>Cryptococcus</taxon>
    </lineage>
</organism>
<dbReference type="GeneID" id="91090106"/>
<proteinExistence type="predicted"/>